<dbReference type="Gene3D" id="3.40.50.720">
    <property type="entry name" value="NAD(P)-binding Rossmann-like Domain"/>
    <property type="match status" value="1"/>
</dbReference>
<gene>
    <name evidence="4" type="ORF">ANIA_08561</name>
</gene>
<dbReference type="PRINTS" id="PR00080">
    <property type="entry name" value="SDRFAMILY"/>
</dbReference>
<name>Q5AT19_EMENI</name>
<organism evidence="4 5">
    <name type="scientific">Emericella nidulans (strain FGSC A4 / ATCC 38163 / CBS 112.46 / NRRL 194 / M139)</name>
    <name type="common">Aspergillus nidulans</name>
    <dbReference type="NCBI Taxonomy" id="227321"/>
    <lineage>
        <taxon>Eukaryota</taxon>
        <taxon>Fungi</taxon>
        <taxon>Dikarya</taxon>
        <taxon>Ascomycota</taxon>
        <taxon>Pezizomycotina</taxon>
        <taxon>Eurotiomycetes</taxon>
        <taxon>Eurotiomycetidae</taxon>
        <taxon>Eurotiales</taxon>
        <taxon>Aspergillaceae</taxon>
        <taxon>Aspergillus</taxon>
        <taxon>Aspergillus subgen. Nidulantes</taxon>
    </lineage>
</organism>
<evidence type="ECO:0000256" key="2">
    <source>
        <dbReference type="ARBA" id="ARBA00022857"/>
    </source>
</evidence>
<accession>C8VET2</accession>
<dbReference type="EMBL" id="BN001305">
    <property type="protein sequence ID" value="CBF80804.1"/>
    <property type="molecule type" value="Genomic_DNA"/>
</dbReference>
<dbReference type="PANTHER" id="PTHR24321:SF12">
    <property type="entry name" value="SHORT-CHAIN DEHYDROGENASE_REDUCTASE FAMILY, PUTATIVE (AFU_ORTHOLOGUE AFUA_5G14340)-RELATED"/>
    <property type="match status" value="1"/>
</dbReference>
<proteinExistence type="inferred from homology"/>
<dbReference type="SUPFAM" id="SSF51735">
    <property type="entry name" value="NAD(P)-binding Rossmann-fold domains"/>
    <property type="match status" value="1"/>
</dbReference>
<evidence type="ECO:0000313" key="4">
    <source>
        <dbReference type="EMBL" id="CBF80804.1"/>
    </source>
</evidence>
<accession>Q5AT19</accession>
<dbReference type="RefSeq" id="XP_681830.1">
    <property type="nucleotide sequence ID" value="XM_676738.1"/>
</dbReference>
<evidence type="ECO:0000256" key="1">
    <source>
        <dbReference type="ARBA" id="ARBA00006484"/>
    </source>
</evidence>
<dbReference type="HOGENOM" id="CLU_010194_1_0_1"/>
<evidence type="ECO:0000313" key="5">
    <source>
        <dbReference type="Proteomes" id="UP000000560"/>
    </source>
</evidence>
<dbReference type="GeneID" id="2868721"/>
<dbReference type="OrthoDB" id="5840532at2759"/>
<dbReference type="Proteomes" id="UP000000560">
    <property type="component" value="Chromosome V"/>
</dbReference>
<comment type="similarity">
    <text evidence="1">Belongs to the short-chain dehydrogenases/reductases (SDR) family.</text>
</comment>
<dbReference type="FunFam" id="3.40.50.720:FF:000084">
    <property type="entry name" value="Short-chain dehydrogenase reductase"/>
    <property type="match status" value="1"/>
</dbReference>
<keyword evidence="2" id="KW-0521">NADP</keyword>
<dbReference type="GO" id="GO:0016491">
    <property type="term" value="F:oxidoreductase activity"/>
    <property type="evidence" value="ECO:0007669"/>
    <property type="project" value="UniProtKB-KW"/>
</dbReference>
<dbReference type="eggNOG" id="KOG1199">
    <property type="taxonomic scope" value="Eukaryota"/>
</dbReference>
<dbReference type="AlphaFoldDB" id="Q5AT19"/>
<dbReference type="PANTHER" id="PTHR24321">
    <property type="entry name" value="DEHYDROGENASES, SHORT CHAIN"/>
    <property type="match status" value="1"/>
</dbReference>
<dbReference type="InterPro" id="IPR002347">
    <property type="entry name" value="SDR_fam"/>
</dbReference>
<protein>
    <submittedName>
        <fullName evidence="4">Oxidoreductase, short-chain dehydrogenase/reductase family, putative (AFU_orthologue AFUA_5G14340)</fullName>
    </submittedName>
</protein>
<keyword evidence="3" id="KW-0560">Oxidoreductase</keyword>
<dbReference type="OMA" id="PHCGNYV"/>
<reference evidence="5" key="1">
    <citation type="journal article" date="2005" name="Nature">
        <title>Sequencing of Aspergillus nidulans and comparative analysis with A. fumigatus and A. oryzae.</title>
        <authorList>
            <person name="Galagan J.E."/>
            <person name="Calvo S.E."/>
            <person name="Cuomo C."/>
            <person name="Ma L.J."/>
            <person name="Wortman J.R."/>
            <person name="Batzoglou S."/>
            <person name="Lee S.I."/>
            <person name="Basturkmen M."/>
            <person name="Spevak C.C."/>
            <person name="Clutterbuck J."/>
            <person name="Kapitonov V."/>
            <person name="Jurka J."/>
            <person name="Scazzocchio C."/>
            <person name="Farman M."/>
            <person name="Butler J."/>
            <person name="Purcell S."/>
            <person name="Harris S."/>
            <person name="Braus G.H."/>
            <person name="Draht O."/>
            <person name="Busch S."/>
            <person name="D'Enfert C."/>
            <person name="Bouchier C."/>
            <person name="Goldman G.H."/>
            <person name="Bell-Pedersen D."/>
            <person name="Griffiths-Jones S."/>
            <person name="Doonan J.H."/>
            <person name="Yu J."/>
            <person name="Vienken K."/>
            <person name="Pain A."/>
            <person name="Freitag M."/>
            <person name="Selker E.U."/>
            <person name="Archer D.B."/>
            <person name="Penalva M.A."/>
            <person name="Oakley B.R."/>
            <person name="Momany M."/>
            <person name="Tanaka T."/>
            <person name="Kumagai T."/>
            <person name="Asai K."/>
            <person name="Machida M."/>
            <person name="Nierman W.C."/>
            <person name="Denning D.W."/>
            <person name="Caddick M."/>
            <person name="Hynes M."/>
            <person name="Paoletti M."/>
            <person name="Fischer R."/>
            <person name="Miller B."/>
            <person name="Dyer P."/>
            <person name="Sachs M.S."/>
            <person name="Osmani S.A."/>
            <person name="Birren B.W."/>
        </authorList>
    </citation>
    <scope>NUCLEOTIDE SEQUENCE [LARGE SCALE GENOMIC DNA]</scope>
    <source>
        <strain evidence="5">FGSC A4 / ATCC 38163 / CBS 112.46 / NRRL 194 / M139</strain>
    </source>
</reference>
<dbReference type="InParanoid" id="Q5AT19"/>
<dbReference type="Pfam" id="PF13561">
    <property type="entry name" value="adh_short_C2"/>
    <property type="match status" value="1"/>
</dbReference>
<dbReference type="KEGG" id="ani:ANIA_08561"/>
<reference evidence="5" key="2">
    <citation type="journal article" date="2009" name="Fungal Genet. Biol.">
        <title>The 2008 update of the Aspergillus nidulans genome annotation: a community effort.</title>
        <authorList>
            <person name="Wortman J.R."/>
            <person name="Gilsenan J.M."/>
            <person name="Joardar V."/>
            <person name="Deegan J."/>
            <person name="Clutterbuck J."/>
            <person name="Andersen M.R."/>
            <person name="Archer D."/>
            <person name="Bencina M."/>
            <person name="Braus G."/>
            <person name="Coutinho P."/>
            <person name="von Dohren H."/>
            <person name="Doonan J."/>
            <person name="Driessen A.J."/>
            <person name="Durek P."/>
            <person name="Espeso E."/>
            <person name="Fekete E."/>
            <person name="Flipphi M."/>
            <person name="Estrada C.G."/>
            <person name="Geysens S."/>
            <person name="Goldman G."/>
            <person name="de Groot P.W."/>
            <person name="Hansen K."/>
            <person name="Harris S.D."/>
            <person name="Heinekamp T."/>
            <person name="Helmstaedt K."/>
            <person name="Henrissat B."/>
            <person name="Hofmann G."/>
            <person name="Homan T."/>
            <person name="Horio T."/>
            <person name="Horiuchi H."/>
            <person name="James S."/>
            <person name="Jones M."/>
            <person name="Karaffa L."/>
            <person name="Karanyi Z."/>
            <person name="Kato M."/>
            <person name="Keller N."/>
            <person name="Kelly D.E."/>
            <person name="Kiel J.A."/>
            <person name="Kim J.M."/>
            <person name="van der Klei I.J."/>
            <person name="Klis F.M."/>
            <person name="Kovalchuk A."/>
            <person name="Krasevec N."/>
            <person name="Kubicek C.P."/>
            <person name="Liu B."/>
            <person name="Maccabe A."/>
            <person name="Meyer V."/>
            <person name="Mirabito P."/>
            <person name="Miskei M."/>
            <person name="Mos M."/>
            <person name="Mullins J."/>
            <person name="Nelson D.R."/>
            <person name="Nielsen J."/>
            <person name="Oakley B.R."/>
            <person name="Osmani S.A."/>
            <person name="Pakula T."/>
            <person name="Paszewski A."/>
            <person name="Paulsen I."/>
            <person name="Pilsyk S."/>
            <person name="Pocsi I."/>
            <person name="Punt P.J."/>
            <person name="Ram A.F."/>
            <person name="Ren Q."/>
            <person name="Robellet X."/>
            <person name="Robson G."/>
            <person name="Seiboth B."/>
            <person name="van Solingen P."/>
            <person name="Specht T."/>
            <person name="Sun J."/>
            <person name="Taheri-Talesh N."/>
            <person name="Takeshita N."/>
            <person name="Ussery D."/>
            <person name="vanKuyk P.A."/>
            <person name="Visser H."/>
            <person name="van de Vondervoort P.J."/>
            <person name="de Vries R.P."/>
            <person name="Walton J."/>
            <person name="Xiang X."/>
            <person name="Xiong Y."/>
            <person name="Zeng A.P."/>
            <person name="Brandt B.W."/>
            <person name="Cornell M.J."/>
            <person name="van den Hondel C.A."/>
            <person name="Visser J."/>
            <person name="Oliver S.G."/>
            <person name="Turner G."/>
        </authorList>
    </citation>
    <scope>GENOME REANNOTATION</scope>
    <source>
        <strain evidence="5">FGSC A4 / ATCC 38163 / CBS 112.46 / NRRL 194 / M139</strain>
    </source>
</reference>
<dbReference type="InterPro" id="IPR036291">
    <property type="entry name" value="NAD(P)-bd_dom_sf"/>
</dbReference>
<dbReference type="PRINTS" id="PR00081">
    <property type="entry name" value="GDHRDH"/>
</dbReference>
<evidence type="ECO:0000256" key="3">
    <source>
        <dbReference type="ARBA" id="ARBA00023002"/>
    </source>
</evidence>
<keyword evidence="5" id="KW-1185">Reference proteome</keyword>
<sequence length="298" mass="32584">MQHLTQGNQDNNGSLIKPSQPSYWHRFYHWRCLWYYIFLPSSVEATLTYPGIGRSIAHTYAQNGISALALADISLPALEATQAELLQSHPHLADRIAIYTVNVTKEEEISAAVQCAAHRFGRIDISIHGAGITGTGAHTHELDLKEWQRVIDVNQTGVMLCDKWMVKQMLSQELITGYRGRGIIVNISSIYGVVAPDGRLGAAAYAASKHAVIGLTKLDAKNYAKDGVRINAVCPGFVDTPLTHRNLEEGVLSPEIENTVLKRPARPEEIADAVLFLTSRMGSYMCAAALVVDGGYTA</sequence>